<accession>A0A3N4K9E8</accession>
<dbReference type="InterPro" id="IPR002347">
    <property type="entry name" value="SDR_fam"/>
</dbReference>
<dbReference type="PANTHER" id="PTHR43157">
    <property type="entry name" value="PHOSPHATIDYLINOSITOL-GLYCAN BIOSYNTHESIS CLASS F PROTEIN-RELATED"/>
    <property type="match status" value="1"/>
</dbReference>
<sequence>MGPPNVSFSFVRSVLLSAIWPTPYPNTSYAGKTVIVTGSNTGIGLEAARHFVRLGAAKVILGVRNLEKGEAAKRNIETSTLRLDVVEVWQLDLSSFAGMKGFVDKMMGLERLDVAVMNAAVACLGWNESVEGWEQMLQVNVLSTALLSLWVLQKQLESARAHPDFKPRLVVVGSEGHELTTFQERKAENALKVLNNKEYFLDPANEWERYPLSKLLIMYFVRELAKRVPGADTGKPEVIVNTVNPGLCVSELGRDHSFVANLFSTIVGKSAERGGRTLLDAAARGEESHGEYTTFCQLVPPAAVITGEEGQVAQKKMWGEIVEVLEEKYPGLVKSCLGN</sequence>
<name>A0A3N4K9E8_9PEZI</name>
<dbReference type="SUPFAM" id="SSF51735">
    <property type="entry name" value="NAD(P)-binding Rossmann-fold domains"/>
    <property type="match status" value="1"/>
</dbReference>
<dbReference type="InParanoid" id="A0A3N4K9E8"/>
<dbReference type="GO" id="GO:0016491">
    <property type="term" value="F:oxidoreductase activity"/>
    <property type="evidence" value="ECO:0007669"/>
    <property type="project" value="UniProtKB-KW"/>
</dbReference>
<dbReference type="Proteomes" id="UP000277580">
    <property type="component" value="Unassembled WGS sequence"/>
</dbReference>
<keyword evidence="3" id="KW-1185">Reference proteome</keyword>
<dbReference type="AlphaFoldDB" id="A0A3N4K9E8"/>
<evidence type="ECO:0000256" key="1">
    <source>
        <dbReference type="ARBA" id="ARBA00023002"/>
    </source>
</evidence>
<keyword evidence="1" id="KW-0560">Oxidoreductase</keyword>
<evidence type="ECO:0000313" key="3">
    <source>
        <dbReference type="Proteomes" id="UP000277580"/>
    </source>
</evidence>
<dbReference type="Pfam" id="PF00106">
    <property type="entry name" value="adh_short"/>
    <property type="match status" value="1"/>
</dbReference>
<dbReference type="Gene3D" id="3.40.50.720">
    <property type="entry name" value="NAD(P)-binding Rossmann-like Domain"/>
    <property type="match status" value="1"/>
</dbReference>
<reference evidence="2 3" key="1">
    <citation type="journal article" date="2018" name="Nat. Ecol. Evol.">
        <title>Pezizomycetes genomes reveal the molecular basis of ectomycorrhizal truffle lifestyle.</title>
        <authorList>
            <person name="Murat C."/>
            <person name="Payen T."/>
            <person name="Noel B."/>
            <person name="Kuo A."/>
            <person name="Morin E."/>
            <person name="Chen J."/>
            <person name="Kohler A."/>
            <person name="Krizsan K."/>
            <person name="Balestrini R."/>
            <person name="Da Silva C."/>
            <person name="Montanini B."/>
            <person name="Hainaut M."/>
            <person name="Levati E."/>
            <person name="Barry K.W."/>
            <person name="Belfiori B."/>
            <person name="Cichocki N."/>
            <person name="Clum A."/>
            <person name="Dockter R.B."/>
            <person name="Fauchery L."/>
            <person name="Guy J."/>
            <person name="Iotti M."/>
            <person name="Le Tacon F."/>
            <person name="Lindquist E.A."/>
            <person name="Lipzen A."/>
            <person name="Malagnac F."/>
            <person name="Mello A."/>
            <person name="Molinier V."/>
            <person name="Miyauchi S."/>
            <person name="Poulain J."/>
            <person name="Riccioni C."/>
            <person name="Rubini A."/>
            <person name="Sitrit Y."/>
            <person name="Splivallo R."/>
            <person name="Traeger S."/>
            <person name="Wang M."/>
            <person name="Zifcakova L."/>
            <person name="Wipf D."/>
            <person name="Zambonelli A."/>
            <person name="Paolocci F."/>
            <person name="Nowrousian M."/>
            <person name="Ottonello S."/>
            <person name="Baldrian P."/>
            <person name="Spatafora J.W."/>
            <person name="Henrissat B."/>
            <person name="Nagy L.G."/>
            <person name="Aury J.M."/>
            <person name="Wincker P."/>
            <person name="Grigoriev I.V."/>
            <person name="Bonfante P."/>
            <person name="Martin F.M."/>
        </authorList>
    </citation>
    <scope>NUCLEOTIDE SEQUENCE [LARGE SCALE GENOMIC DNA]</scope>
    <source>
        <strain evidence="2 3">CCBAS932</strain>
    </source>
</reference>
<dbReference type="InterPro" id="IPR036291">
    <property type="entry name" value="NAD(P)-bd_dom_sf"/>
</dbReference>
<dbReference type="PRINTS" id="PR00081">
    <property type="entry name" value="GDHRDH"/>
</dbReference>
<proteinExistence type="predicted"/>
<organism evidence="2 3">
    <name type="scientific">Morchella conica CCBAS932</name>
    <dbReference type="NCBI Taxonomy" id="1392247"/>
    <lineage>
        <taxon>Eukaryota</taxon>
        <taxon>Fungi</taxon>
        <taxon>Dikarya</taxon>
        <taxon>Ascomycota</taxon>
        <taxon>Pezizomycotina</taxon>
        <taxon>Pezizomycetes</taxon>
        <taxon>Pezizales</taxon>
        <taxon>Morchellaceae</taxon>
        <taxon>Morchella</taxon>
    </lineage>
</organism>
<dbReference type="PANTHER" id="PTHR43157:SF31">
    <property type="entry name" value="PHOSPHATIDYLINOSITOL-GLYCAN BIOSYNTHESIS CLASS F PROTEIN"/>
    <property type="match status" value="1"/>
</dbReference>
<gene>
    <name evidence="2" type="ORF">P167DRAFT_540329</name>
</gene>
<dbReference type="STRING" id="1392247.A0A3N4K9E8"/>
<dbReference type="OrthoDB" id="542013at2759"/>
<evidence type="ECO:0000313" key="2">
    <source>
        <dbReference type="EMBL" id="RPB07150.1"/>
    </source>
</evidence>
<dbReference type="EMBL" id="ML119193">
    <property type="protein sequence ID" value="RPB07150.1"/>
    <property type="molecule type" value="Genomic_DNA"/>
</dbReference>
<protein>
    <submittedName>
        <fullName evidence="2">Short-chain dehydrogenase/reductase family protein</fullName>
    </submittedName>
</protein>